<organism evidence="8 9">
    <name type="scientific">Parabacteroides faecalis</name>
    <dbReference type="NCBI Taxonomy" id="2924040"/>
    <lineage>
        <taxon>Bacteria</taxon>
        <taxon>Pseudomonadati</taxon>
        <taxon>Bacteroidota</taxon>
        <taxon>Bacteroidia</taxon>
        <taxon>Bacteroidales</taxon>
        <taxon>Tannerellaceae</taxon>
        <taxon>Parabacteroides</taxon>
    </lineage>
</organism>
<dbReference type="SUPFAM" id="SSF56954">
    <property type="entry name" value="Outer membrane efflux proteins (OEP)"/>
    <property type="match status" value="1"/>
</dbReference>
<evidence type="ECO:0000256" key="2">
    <source>
        <dbReference type="ARBA" id="ARBA00007613"/>
    </source>
</evidence>
<comment type="subcellular location">
    <subcellularLocation>
        <location evidence="1">Cell outer membrane</location>
    </subcellularLocation>
</comment>
<evidence type="ECO:0000313" key="9">
    <source>
        <dbReference type="Proteomes" id="UP001165444"/>
    </source>
</evidence>
<keyword evidence="5" id="KW-0812">Transmembrane</keyword>
<keyword evidence="6" id="KW-0472">Membrane</keyword>
<comment type="similarity">
    <text evidence="2">Belongs to the outer membrane factor (OMF) (TC 1.B.17) family.</text>
</comment>
<dbReference type="RefSeq" id="WP_243325246.1">
    <property type="nucleotide sequence ID" value="NZ_JAKZMM010000023.1"/>
</dbReference>
<keyword evidence="3" id="KW-0813">Transport</keyword>
<dbReference type="PANTHER" id="PTHR30026">
    <property type="entry name" value="OUTER MEMBRANE PROTEIN TOLC"/>
    <property type="match status" value="1"/>
</dbReference>
<dbReference type="InterPro" id="IPR003423">
    <property type="entry name" value="OMP_efflux"/>
</dbReference>
<dbReference type="PANTHER" id="PTHR30026:SF20">
    <property type="entry name" value="OUTER MEMBRANE PROTEIN TOLC"/>
    <property type="match status" value="1"/>
</dbReference>
<evidence type="ECO:0000256" key="4">
    <source>
        <dbReference type="ARBA" id="ARBA00022452"/>
    </source>
</evidence>
<protein>
    <submittedName>
        <fullName evidence="8">TolC family protein</fullName>
    </submittedName>
</protein>
<accession>A0ABT0C1Q2</accession>
<comment type="caution">
    <text evidence="8">The sequence shown here is derived from an EMBL/GenBank/DDBJ whole genome shotgun (WGS) entry which is preliminary data.</text>
</comment>
<evidence type="ECO:0000256" key="6">
    <source>
        <dbReference type="ARBA" id="ARBA00023136"/>
    </source>
</evidence>
<dbReference type="Pfam" id="PF02321">
    <property type="entry name" value="OEP"/>
    <property type="match status" value="2"/>
</dbReference>
<evidence type="ECO:0000313" key="8">
    <source>
        <dbReference type="EMBL" id="MCJ2380934.1"/>
    </source>
</evidence>
<keyword evidence="4" id="KW-1134">Transmembrane beta strand</keyword>
<evidence type="ECO:0000256" key="7">
    <source>
        <dbReference type="ARBA" id="ARBA00023237"/>
    </source>
</evidence>
<reference evidence="8 9" key="1">
    <citation type="submission" date="2022-03" db="EMBL/GenBank/DDBJ databases">
        <title>Parabacteroides sp. nov. isolated from swine feces.</title>
        <authorList>
            <person name="Bak J.E."/>
        </authorList>
    </citation>
    <scope>NUCLEOTIDE SEQUENCE [LARGE SCALE GENOMIC DNA]</scope>
    <source>
        <strain evidence="8 9">AGMB00274</strain>
    </source>
</reference>
<dbReference type="InterPro" id="IPR051906">
    <property type="entry name" value="TolC-like"/>
</dbReference>
<name>A0ABT0C1Q2_9BACT</name>
<evidence type="ECO:0000256" key="5">
    <source>
        <dbReference type="ARBA" id="ARBA00022692"/>
    </source>
</evidence>
<sequence length="431" mass="49008">MKKVVLYIGLILALPLEAQEDSFYQLQYREKVLHYNQDIKAADFQVSIHTEMAQSARADFLPKLSADADFKYTGNPLQLTRTVGDIPISFEGRNIHYGGSLTLAQPIYMGGSLQAAYRKALQEKSLAEQERRRILNNIAYDADVHYWNAVAQREMVGVAAEYKKAVSRLVTVVKHRVEVEYIDKNDLLMAEVKLNEADYQWLQATNQAEVSNLALYSFAGLETNEDLSTDSIVVALKQGMTEIPDVMATLEQRPEMQIARSQVDIQESTGKIANAQYLPKISVGINSSYSSPGYDFTSDLDPNYAVYAKVSIPLYEWGKRKNTRHASRYQIQTAQENQQKIEDQVRLEIETAYYTFTQSIDQVRLTESSLQKAAESERMAMDKYREGRISIVEVINAQLYHQQAKVNYIQSKLNAQVARSSYHRVTCSFTL</sequence>
<evidence type="ECO:0000256" key="1">
    <source>
        <dbReference type="ARBA" id="ARBA00004442"/>
    </source>
</evidence>
<evidence type="ECO:0000256" key="3">
    <source>
        <dbReference type="ARBA" id="ARBA00022448"/>
    </source>
</evidence>
<dbReference type="Gene3D" id="1.20.1600.10">
    <property type="entry name" value="Outer membrane efflux proteins (OEP)"/>
    <property type="match status" value="1"/>
</dbReference>
<keyword evidence="7" id="KW-0998">Cell outer membrane</keyword>
<keyword evidence="9" id="KW-1185">Reference proteome</keyword>
<gene>
    <name evidence="8" type="ORF">MUN53_09985</name>
</gene>
<dbReference type="Proteomes" id="UP001165444">
    <property type="component" value="Unassembled WGS sequence"/>
</dbReference>
<proteinExistence type="inferred from homology"/>
<dbReference type="EMBL" id="JAKZMM010000023">
    <property type="protein sequence ID" value="MCJ2380934.1"/>
    <property type="molecule type" value="Genomic_DNA"/>
</dbReference>